<name>A0A1G1XYP0_9BACT</name>
<proteinExistence type="predicted"/>
<dbReference type="AlphaFoldDB" id="A0A1G1XYP0"/>
<reference evidence="1 2" key="1">
    <citation type="journal article" date="2016" name="Nat. Commun.">
        <title>Thousands of microbial genomes shed light on interconnected biogeochemical processes in an aquifer system.</title>
        <authorList>
            <person name="Anantharaman K."/>
            <person name="Brown C.T."/>
            <person name="Hug L.A."/>
            <person name="Sharon I."/>
            <person name="Castelle C.J."/>
            <person name="Probst A.J."/>
            <person name="Thomas B.C."/>
            <person name="Singh A."/>
            <person name="Wilkins M.J."/>
            <person name="Karaoz U."/>
            <person name="Brodie E.L."/>
            <person name="Williams K.H."/>
            <person name="Hubbard S.S."/>
            <person name="Banfield J.F."/>
        </authorList>
    </citation>
    <scope>NUCLEOTIDE SEQUENCE [LARGE SCALE GENOMIC DNA]</scope>
</reference>
<dbReference type="EMBL" id="MHIE01000024">
    <property type="protein sequence ID" value="OGY45199.1"/>
    <property type="molecule type" value="Genomic_DNA"/>
</dbReference>
<accession>A0A1G1XYP0</accession>
<comment type="caution">
    <text evidence="1">The sequence shown here is derived from an EMBL/GenBank/DDBJ whole genome shotgun (WGS) entry which is preliminary data.</text>
</comment>
<gene>
    <name evidence="1" type="ORF">A2744_00570</name>
</gene>
<evidence type="ECO:0000313" key="1">
    <source>
        <dbReference type="EMBL" id="OGY45199.1"/>
    </source>
</evidence>
<protein>
    <submittedName>
        <fullName evidence="1">Uncharacterized protein</fullName>
    </submittedName>
</protein>
<dbReference type="STRING" id="1797535.A2744_00570"/>
<evidence type="ECO:0000313" key="2">
    <source>
        <dbReference type="Proteomes" id="UP000178240"/>
    </source>
</evidence>
<sequence length="85" mass="9656">MKECETLNFILFKVKYQQGSHNTSQLKYSFSFLGYPSSAEATAGRRPIVLKNFKISFSLIIEGNKVFSPRSLPRTRCGATKTIYL</sequence>
<organism evidence="1 2">
    <name type="scientific">Candidatus Buchananbacteria bacterium RIFCSPHIGHO2_01_FULL_44_11</name>
    <dbReference type="NCBI Taxonomy" id="1797535"/>
    <lineage>
        <taxon>Bacteria</taxon>
        <taxon>Candidatus Buchananiibacteriota</taxon>
    </lineage>
</organism>
<dbReference type="Proteomes" id="UP000178240">
    <property type="component" value="Unassembled WGS sequence"/>
</dbReference>